<accession>A0AAU7UAD6</accession>
<organism evidence="1">
    <name type="scientific">Deinococcus sonorensis KR-87</name>
    <dbReference type="NCBI Taxonomy" id="694439"/>
    <lineage>
        <taxon>Bacteria</taxon>
        <taxon>Thermotogati</taxon>
        <taxon>Deinococcota</taxon>
        <taxon>Deinococci</taxon>
        <taxon>Deinococcales</taxon>
        <taxon>Deinococcaceae</taxon>
        <taxon>Deinococcus</taxon>
    </lineage>
</organism>
<proteinExistence type="predicted"/>
<dbReference type="KEGG" id="dsc:ABOD76_18740"/>
<dbReference type="EMBL" id="CP158299">
    <property type="protein sequence ID" value="XBV85447.1"/>
    <property type="molecule type" value="Genomic_DNA"/>
</dbReference>
<gene>
    <name evidence="1" type="ORF">ABOD76_18740</name>
</gene>
<evidence type="ECO:0000313" key="1">
    <source>
        <dbReference type="EMBL" id="XBV85447.1"/>
    </source>
</evidence>
<dbReference type="RefSeq" id="WP_350243484.1">
    <property type="nucleotide sequence ID" value="NZ_CP158299.1"/>
</dbReference>
<reference evidence="1" key="1">
    <citation type="submission" date="2024-06" db="EMBL/GenBank/DDBJ databases">
        <title>Draft Genome Sequence of Deinococcus sonorensis Type Strain KR-87, a Biofilm Producing Representative of the Genus Deinococcus.</title>
        <authorList>
            <person name="Boren L.S."/>
            <person name="Grosso R.A."/>
            <person name="Hugenberg-Cox A.N."/>
            <person name="Hill J.T.E."/>
            <person name="Albert C.M."/>
            <person name="Tuohy J.M."/>
        </authorList>
    </citation>
    <scope>NUCLEOTIDE SEQUENCE</scope>
    <source>
        <strain evidence="1">KR-87</strain>
    </source>
</reference>
<protein>
    <submittedName>
        <fullName evidence="1">Uncharacterized protein</fullName>
    </submittedName>
</protein>
<sequence length="140" mass="15380">MMPTDFDALQASIQATSGPRLAEQRACEAFLNALYHALRHASGPGLPLNNVSIEPAEDRTVRLRPLPQGSWHAAWFRLGLCEVYVRVQRQAGQFVGEYGQQGRFRQSGISEDDLLALARSLMRALAQELGDSGASRTVTN</sequence>
<name>A0AAU7UAD6_9DEIO</name>
<dbReference type="AlphaFoldDB" id="A0AAU7UAD6"/>